<evidence type="ECO:0000256" key="14">
    <source>
        <dbReference type="PIRSR" id="PIRSR001529-2"/>
    </source>
</evidence>
<dbReference type="GO" id="GO:0006434">
    <property type="term" value="P:seryl-tRNA aminoacylation"/>
    <property type="evidence" value="ECO:0007669"/>
    <property type="project" value="UniProtKB-UniRule"/>
</dbReference>
<evidence type="ECO:0000256" key="10">
    <source>
        <dbReference type="ARBA" id="ARBA00047929"/>
    </source>
</evidence>
<feature type="binding site" evidence="12 14">
    <location>
        <begin position="355"/>
        <end position="358"/>
    </location>
    <ligand>
        <name>ATP</name>
        <dbReference type="ChEBI" id="CHEBI:30616"/>
    </ligand>
</feature>
<gene>
    <name evidence="12 16" type="primary">serS</name>
    <name evidence="16" type="ORF">ERCICURT3053_186</name>
</gene>
<comment type="caution">
    <text evidence="12">Lacks conserved residue(s) required for the propagation of feature annotation.</text>
</comment>
<dbReference type="GO" id="GO:0005737">
    <property type="term" value="C:cytoplasm"/>
    <property type="evidence" value="ECO:0007669"/>
    <property type="project" value="UniProtKB-SubCell"/>
</dbReference>
<dbReference type="Pfam" id="PF00587">
    <property type="entry name" value="tRNA-synt_2b"/>
    <property type="match status" value="1"/>
</dbReference>
<dbReference type="CDD" id="cd00770">
    <property type="entry name" value="SerRS_core"/>
    <property type="match status" value="1"/>
</dbReference>
<keyword evidence="7 12" id="KW-0067">ATP-binding</keyword>
<evidence type="ECO:0000256" key="6">
    <source>
        <dbReference type="ARBA" id="ARBA00022741"/>
    </source>
</evidence>
<dbReference type="GO" id="GO:0005524">
    <property type="term" value="F:ATP binding"/>
    <property type="evidence" value="ECO:0007669"/>
    <property type="project" value="UniProtKB-UniRule"/>
</dbReference>
<feature type="binding site" evidence="13">
    <location>
        <position position="268"/>
    </location>
    <ligand>
        <name>L-serine</name>
        <dbReference type="ChEBI" id="CHEBI:33384"/>
    </ligand>
</feature>
<dbReference type="PANTHER" id="PTHR43697">
    <property type="entry name" value="SERYL-TRNA SYNTHETASE"/>
    <property type="match status" value="1"/>
</dbReference>
<protein>
    <recommendedName>
        <fullName evidence="12">Serine--tRNA ligase</fullName>
        <ecNumber evidence="12">6.1.1.11</ecNumber>
    </recommendedName>
    <alternativeName>
        <fullName evidence="12">Seryl-tRNA synthetase</fullName>
        <shortName evidence="12">SerRS</shortName>
    </alternativeName>
    <alternativeName>
        <fullName evidence="12">Seryl-tRNA(Ser/Sec) synthetase</fullName>
    </alternativeName>
</protein>
<dbReference type="UniPathway" id="UPA00906">
    <property type="reaction ID" value="UER00895"/>
</dbReference>
<evidence type="ECO:0000256" key="1">
    <source>
        <dbReference type="ARBA" id="ARBA00004496"/>
    </source>
</evidence>
<comment type="domain">
    <text evidence="12">Consists of two distinct domains, a catalytic core and a N-terminal extension that is involved in tRNA binding.</text>
</comment>
<evidence type="ECO:0000256" key="13">
    <source>
        <dbReference type="PIRSR" id="PIRSR001529-1"/>
    </source>
</evidence>
<comment type="subcellular location">
    <subcellularLocation>
        <location evidence="1 12">Cytoplasm</location>
    </subcellularLocation>
</comment>
<evidence type="ECO:0000256" key="2">
    <source>
        <dbReference type="ARBA" id="ARBA00005045"/>
    </source>
</evidence>
<dbReference type="Pfam" id="PF02403">
    <property type="entry name" value="Seryl_tRNA_N"/>
    <property type="match status" value="1"/>
</dbReference>
<dbReference type="SUPFAM" id="SSF55681">
    <property type="entry name" value="Class II aaRS and biotin synthetases"/>
    <property type="match status" value="1"/>
</dbReference>
<dbReference type="RefSeq" id="WP_157991889.1">
    <property type="nucleotide sequence ID" value="NZ_LR217698.1"/>
</dbReference>
<keyword evidence="6 12" id="KW-0547">Nucleotide-binding</keyword>
<feature type="domain" description="Aminoacyl-transfer RNA synthetases class-II family profile" evidence="15">
    <location>
        <begin position="172"/>
        <end position="416"/>
    </location>
</feature>
<dbReference type="InterPro" id="IPR015866">
    <property type="entry name" value="Ser-tRNA-synth_1_N"/>
</dbReference>
<dbReference type="Proteomes" id="UP000294364">
    <property type="component" value="Chromosome"/>
</dbReference>
<evidence type="ECO:0000256" key="3">
    <source>
        <dbReference type="ARBA" id="ARBA00010728"/>
    </source>
</evidence>
<dbReference type="GO" id="GO:0016260">
    <property type="term" value="P:selenocysteine biosynthetic process"/>
    <property type="evidence" value="ECO:0007669"/>
    <property type="project" value="UniProtKB-UniRule"/>
</dbReference>
<evidence type="ECO:0000259" key="15">
    <source>
        <dbReference type="PROSITE" id="PS50862"/>
    </source>
</evidence>
<comment type="pathway">
    <text evidence="2 12">Aminoacyl-tRNA biosynthesis; selenocysteinyl-tRNA(Sec) biosynthesis; L-seryl-tRNA(Sec) from L-serine and tRNA(Sec): step 1/1.</text>
</comment>
<evidence type="ECO:0000256" key="7">
    <source>
        <dbReference type="ARBA" id="ARBA00022840"/>
    </source>
</evidence>
<evidence type="ECO:0000256" key="4">
    <source>
        <dbReference type="ARBA" id="ARBA00022490"/>
    </source>
</evidence>
<evidence type="ECO:0000256" key="11">
    <source>
        <dbReference type="ARBA" id="ARBA00048823"/>
    </source>
</evidence>
<dbReference type="InterPro" id="IPR002317">
    <property type="entry name" value="Ser-tRNA-ligase_type_1"/>
</dbReference>
<organism evidence="16 17">
    <name type="scientific">Candidatus Erwinia haradaeae</name>
    <dbReference type="NCBI Taxonomy" id="1922217"/>
    <lineage>
        <taxon>Bacteria</taxon>
        <taxon>Pseudomonadati</taxon>
        <taxon>Pseudomonadota</taxon>
        <taxon>Gammaproteobacteria</taxon>
        <taxon>Enterobacterales</taxon>
        <taxon>Erwiniaceae</taxon>
        <taxon>Erwinia</taxon>
    </lineage>
</organism>
<dbReference type="Gene3D" id="1.10.287.40">
    <property type="entry name" value="Serine-tRNA synthetase, tRNA binding domain"/>
    <property type="match status" value="1"/>
</dbReference>
<feature type="binding site" evidence="12">
    <location>
        <position position="391"/>
    </location>
    <ligand>
        <name>L-serine</name>
        <dbReference type="ChEBI" id="CHEBI:33384"/>
    </ligand>
</feature>
<dbReference type="PANTHER" id="PTHR43697:SF1">
    <property type="entry name" value="SERINE--TRNA LIGASE"/>
    <property type="match status" value="1"/>
</dbReference>
<name>A0A451CZE2_9GAMM</name>
<dbReference type="PIRSF" id="PIRSF001529">
    <property type="entry name" value="Ser-tRNA-synth_IIa"/>
    <property type="match status" value="1"/>
</dbReference>
<feature type="binding site" evidence="12 14">
    <location>
        <begin position="268"/>
        <end position="270"/>
    </location>
    <ligand>
        <name>ATP</name>
        <dbReference type="ChEBI" id="CHEBI:30616"/>
    </ligand>
</feature>
<dbReference type="InterPro" id="IPR006195">
    <property type="entry name" value="aa-tRNA-synth_II"/>
</dbReference>
<dbReference type="InterPro" id="IPR010978">
    <property type="entry name" value="tRNA-bd_arm"/>
</dbReference>
<dbReference type="PROSITE" id="PS50862">
    <property type="entry name" value="AA_TRNA_LIGASE_II"/>
    <property type="match status" value="1"/>
</dbReference>
<feature type="binding site" evidence="13">
    <location>
        <position position="237"/>
    </location>
    <ligand>
        <name>L-serine</name>
        <dbReference type="ChEBI" id="CHEBI:33384"/>
    </ligand>
</feature>
<feature type="binding site" evidence="13">
    <location>
        <position position="389"/>
    </location>
    <ligand>
        <name>L-serine</name>
        <dbReference type="ChEBI" id="CHEBI:33384"/>
    </ligand>
</feature>
<feature type="binding site" evidence="12 13">
    <location>
        <position position="291"/>
    </location>
    <ligand>
        <name>L-serine</name>
        <dbReference type="ChEBI" id="CHEBI:33384"/>
    </ligand>
</feature>
<evidence type="ECO:0000256" key="5">
    <source>
        <dbReference type="ARBA" id="ARBA00022598"/>
    </source>
</evidence>
<keyword evidence="5 12" id="KW-0436">Ligase</keyword>
<dbReference type="PRINTS" id="PR00981">
    <property type="entry name" value="TRNASYNTHSER"/>
</dbReference>
<dbReference type="InterPro" id="IPR042103">
    <property type="entry name" value="SerRS_1_N_sf"/>
</dbReference>
<dbReference type="EC" id="6.1.1.11" evidence="12"/>
<dbReference type="InterPro" id="IPR002314">
    <property type="entry name" value="aa-tRNA-synt_IIb"/>
</dbReference>
<comment type="catalytic activity">
    <reaction evidence="11 12">
        <text>tRNA(Ser) + L-serine + ATP = L-seryl-tRNA(Ser) + AMP + diphosphate + H(+)</text>
        <dbReference type="Rhea" id="RHEA:12292"/>
        <dbReference type="Rhea" id="RHEA-COMP:9669"/>
        <dbReference type="Rhea" id="RHEA-COMP:9703"/>
        <dbReference type="ChEBI" id="CHEBI:15378"/>
        <dbReference type="ChEBI" id="CHEBI:30616"/>
        <dbReference type="ChEBI" id="CHEBI:33019"/>
        <dbReference type="ChEBI" id="CHEBI:33384"/>
        <dbReference type="ChEBI" id="CHEBI:78442"/>
        <dbReference type="ChEBI" id="CHEBI:78533"/>
        <dbReference type="ChEBI" id="CHEBI:456215"/>
        <dbReference type="EC" id="6.1.1.11"/>
    </reaction>
</comment>
<dbReference type="Gene3D" id="3.30.930.10">
    <property type="entry name" value="Bira Bifunctional Protein, Domain 2"/>
    <property type="match status" value="1"/>
</dbReference>
<keyword evidence="4 12" id="KW-0963">Cytoplasm</keyword>
<dbReference type="InterPro" id="IPR045864">
    <property type="entry name" value="aa-tRNA-synth_II/BPL/LPL"/>
</dbReference>
<comment type="function">
    <text evidence="12">Catalyzes the attachment of serine to tRNA(Ser). Is also able to aminoacylate tRNA(Sec) with serine, to form the misacylated tRNA L-seryl-tRNA(Sec), which will be further converted into selenocysteinyl-tRNA(Sec).</text>
</comment>
<comment type="subunit">
    <text evidence="12">Homodimer. The tRNA molecule binds across the dimer.</text>
</comment>
<sequence length="430" mass="49378">MLDLNLLRHQPYLVAKKLARRGYNLDIPKILQYEEKRKKLQIETEKLQAQRNTQSQYIGQAKLRGEDINKLCQKVHLISIHLETLKKELDALIIKINNILMSVPNIPDDLVPEGHDSNSNKEIRRWGQPRRFNFSIRDHVQLGELSKGLDFSAAVKITSSRFVVMKGQIALMHRALSQFMLNLHTEKHGYQELYVPYLINETSLIGTGQLPKFDSDLFYLAPLNEKNADQKYALIPTSEVSITNLIRDEILQESDLPLKMTAHTPCFRSEAGSYGRDTHGLLRMHQFDKVEIVQITRPEDSMDILDELVQHAETVLQLLNLPYRTVLLCTGDMSFGSNKTYDLEVWLPSQSTYREISSCSNMGDFQARRIKARYRSKEKTQTQLVHTLNGSGLAVGRTLMAILENYQQEDGRIEVPIVLRPYMNNLSMIG</sequence>
<reference evidence="16 17" key="1">
    <citation type="submission" date="2019-02" db="EMBL/GenBank/DDBJ databases">
        <authorList>
            <person name="Manzano-Marin A."/>
            <person name="Manzano-Marin A."/>
        </authorList>
    </citation>
    <scope>NUCLEOTIDE SEQUENCE [LARGE SCALE GENOMIC DNA]</scope>
    <source>
        <strain evidence="16 17">ErCicurtihirsuta</strain>
    </source>
</reference>
<dbReference type="EMBL" id="LR217698">
    <property type="protein sequence ID" value="VFP78560.1"/>
    <property type="molecule type" value="Genomic_DNA"/>
</dbReference>
<evidence type="ECO:0000256" key="12">
    <source>
        <dbReference type="HAMAP-Rule" id="MF_00176"/>
    </source>
</evidence>
<keyword evidence="8 12" id="KW-0648">Protein biosynthesis</keyword>
<dbReference type="HAMAP" id="MF_00176">
    <property type="entry name" value="Ser_tRNA_synth_type1"/>
    <property type="match status" value="1"/>
</dbReference>
<evidence type="ECO:0000313" key="17">
    <source>
        <dbReference type="Proteomes" id="UP000294364"/>
    </source>
</evidence>
<dbReference type="AlphaFoldDB" id="A0A451CZE2"/>
<accession>A0A451CZE2</accession>
<evidence type="ECO:0000256" key="9">
    <source>
        <dbReference type="ARBA" id="ARBA00023146"/>
    </source>
</evidence>
<comment type="similarity">
    <text evidence="3 12">Belongs to the class-II aminoacyl-tRNA synthetase family. Type-1 seryl-tRNA synthetase subfamily.</text>
</comment>
<dbReference type="OrthoDB" id="9804647at2"/>
<feature type="binding site" evidence="12">
    <location>
        <begin position="237"/>
        <end position="239"/>
    </location>
    <ligand>
        <name>L-serine</name>
        <dbReference type="ChEBI" id="CHEBI:33384"/>
    </ligand>
</feature>
<keyword evidence="9 12" id="KW-0030">Aminoacyl-tRNA synthetase</keyword>
<evidence type="ECO:0000313" key="16">
    <source>
        <dbReference type="EMBL" id="VFP78560.1"/>
    </source>
</evidence>
<evidence type="ECO:0000256" key="8">
    <source>
        <dbReference type="ARBA" id="ARBA00022917"/>
    </source>
</evidence>
<dbReference type="GO" id="GO:0004828">
    <property type="term" value="F:serine-tRNA ligase activity"/>
    <property type="evidence" value="ECO:0007669"/>
    <property type="project" value="UniProtKB-UniRule"/>
</dbReference>
<proteinExistence type="inferred from homology"/>
<dbReference type="NCBIfam" id="TIGR00414">
    <property type="entry name" value="serS"/>
    <property type="match status" value="1"/>
</dbReference>
<comment type="catalytic activity">
    <reaction evidence="10 12">
        <text>tRNA(Sec) + L-serine + ATP = L-seryl-tRNA(Sec) + AMP + diphosphate + H(+)</text>
        <dbReference type="Rhea" id="RHEA:42580"/>
        <dbReference type="Rhea" id="RHEA-COMP:9742"/>
        <dbReference type="Rhea" id="RHEA-COMP:10128"/>
        <dbReference type="ChEBI" id="CHEBI:15378"/>
        <dbReference type="ChEBI" id="CHEBI:30616"/>
        <dbReference type="ChEBI" id="CHEBI:33019"/>
        <dbReference type="ChEBI" id="CHEBI:33384"/>
        <dbReference type="ChEBI" id="CHEBI:78442"/>
        <dbReference type="ChEBI" id="CHEBI:78533"/>
        <dbReference type="ChEBI" id="CHEBI:456215"/>
        <dbReference type="EC" id="6.1.1.11"/>
    </reaction>
</comment>
<dbReference type="SUPFAM" id="SSF46589">
    <property type="entry name" value="tRNA-binding arm"/>
    <property type="match status" value="1"/>
</dbReference>
<dbReference type="InterPro" id="IPR033729">
    <property type="entry name" value="SerRS_core"/>
</dbReference>